<feature type="signal peptide" evidence="1">
    <location>
        <begin position="1"/>
        <end position="26"/>
    </location>
</feature>
<name>A0A5B9FVZ7_9FLAO</name>
<accession>A0A5B9FVZ7</accession>
<dbReference type="EMBL" id="CP042831">
    <property type="protein sequence ID" value="QEE51105.1"/>
    <property type="molecule type" value="Genomic_DNA"/>
</dbReference>
<dbReference type="PROSITE" id="PS51257">
    <property type="entry name" value="PROKAR_LIPOPROTEIN"/>
    <property type="match status" value="1"/>
</dbReference>
<organism evidence="2 3">
    <name type="scientific">Flavobacterium alkalisoli</name>
    <dbReference type="NCBI Taxonomy" id="2602769"/>
    <lineage>
        <taxon>Bacteria</taxon>
        <taxon>Pseudomonadati</taxon>
        <taxon>Bacteroidota</taxon>
        <taxon>Flavobacteriia</taxon>
        <taxon>Flavobacteriales</taxon>
        <taxon>Flavobacteriaceae</taxon>
        <taxon>Flavobacterium</taxon>
    </lineage>
</organism>
<dbReference type="Proteomes" id="UP000321222">
    <property type="component" value="Chromosome"/>
</dbReference>
<gene>
    <name evidence="2" type="ORF">FUA48_16445</name>
</gene>
<dbReference type="RefSeq" id="WP_147584539.1">
    <property type="nucleotide sequence ID" value="NZ_CP042831.1"/>
</dbReference>
<reference evidence="2 3" key="1">
    <citation type="submission" date="2019-08" db="EMBL/GenBank/DDBJ databases">
        <title>Flavobacterium alkalisoli sp. nov., isolated from rhizosphere soil of Suaeda salsa.</title>
        <authorList>
            <person name="Sun J.-Q."/>
            <person name="Xu L."/>
        </authorList>
    </citation>
    <scope>NUCLEOTIDE SEQUENCE [LARGE SCALE GENOMIC DNA]</scope>
    <source>
        <strain evidence="2 3">XS-5</strain>
    </source>
</reference>
<protein>
    <submittedName>
        <fullName evidence="2">Uncharacterized protein</fullName>
    </submittedName>
</protein>
<dbReference type="KEGG" id="fak:FUA48_16445"/>
<keyword evidence="3" id="KW-1185">Reference proteome</keyword>
<feature type="chain" id="PRO_5023053197" evidence="1">
    <location>
        <begin position="27"/>
        <end position="177"/>
    </location>
</feature>
<sequence length="177" mass="19792">MKLKKFSILCLLLGSFISFTSCENEAAENETITTKSLTKVYESTGEYNSNLDGWFSVYLPDLPAGSNYKFYTDQIYNLSRNDGVTTENAIVIFMEIEGIDDYNLTEERGVVQPAVQFNLNNLIDVSGNAPLDTSKDITLIIAHDDELDISWVVDSYFNSSFRLKIPAKIGFGGLKKV</sequence>
<proteinExistence type="predicted"/>
<dbReference type="AlphaFoldDB" id="A0A5B9FVZ7"/>
<evidence type="ECO:0000313" key="2">
    <source>
        <dbReference type="EMBL" id="QEE51105.1"/>
    </source>
</evidence>
<keyword evidence="1" id="KW-0732">Signal</keyword>
<evidence type="ECO:0000256" key="1">
    <source>
        <dbReference type="SAM" id="SignalP"/>
    </source>
</evidence>
<evidence type="ECO:0000313" key="3">
    <source>
        <dbReference type="Proteomes" id="UP000321222"/>
    </source>
</evidence>